<sequence>MVGPFSARGLSDGVMTTALSAAAMSAFDAPSAGKPATSDDDEGDVSTVDVCSRRASSESEAEASWALSPMLGPGASDGCPAEERSRGPRRRAGGPAPPWRRCSRRCRTSSVPSPPGRTTATTRTSCSASASSRAASPSAAGRTSARHASDLGSRSAVRVRGRRRDLLSELCAPGHLA</sequence>
<organism evidence="2 3">
    <name type="scientific">Prorocentrum cordatum</name>
    <dbReference type="NCBI Taxonomy" id="2364126"/>
    <lineage>
        <taxon>Eukaryota</taxon>
        <taxon>Sar</taxon>
        <taxon>Alveolata</taxon>
        <taxon>Dinophyceae</taxon>
        <taxon>Prorocentrales</taxon>
        <taxon>Prorocentraceae</taxon>
        <taxon>Prorocentrum</taxon>
    </lineage>
</organism>
<keyword evidence="3" id="KW-1185">Reference proteome</keyword>
<dbReference type="Proteomes" id="UP001189429">
    <property type="component" value="Unassembled WGS sequence"/>
</dbReference>
<feature type="compositionally biased region" description="Low complexity" evidence="1">
    <location>
        <begin position="108"/>
        <end position="143"/>
    </location>
</feature>
<gene>
    <name evidence="2" type="ORF">PCOR1329_LOCUS49098</name>
</gene>
<proteinExistence type="predicted"/>
<comment type="caution">
    <text evidence="2">The sequence shown here is derived from an EMBL/GenBank/DDBJ whole genome shotgun (WGS) entry which is preliminary data.</text>
</comment>
<name>A0ABN9UKZ2_9DINO</name>
<dbReference type="EMBL" id="CAUYUJ010015939">
    <property type="protein sequence ID" value="CAK0859893.1"/>
    <property type="molecule type" value="Genomic_DNA"/>
</dbReference>
<reference evidence="2" key="1">
    <citation type="submission" date="2023-10" db="EMBL/GenBank/DDBJ databases">
        <authorList>
            <person name="Chen Y."/>
            <person name="Shah S."/>
            <person name="Dougan E. K."/>
            <person name="Thang M."/>
            <person name="Chan C."/>
        </authorList>
    </citation>
    <scope>NUCLEOTIDE SEQUENCE [LARGE SCALE GENOMIC DNA]</scope>
</reference>
<feature type="region of interest" description="Disordered" evidence="1">
    <location>
        <begin position="28"/>
        <end position="177"/>
    </location>
</feature>
<accession>A0ABN9UKZ2</accession>
<evidence type="ECO:0000313" key="2">
    <source>
        <dbReference type="EMBL" id="CAK0859893.1"/>
    </source>
</evidence>
<evidence type="ECO:0000313" key="3">
    <source>
        <dbReference type="Proteomes" id="UP001189429"/>
    </source>
</evidence>
<protein>
    <submittedName>
        <fullName evidence="2">Uncharacterized protein</fullName>
    </submittedName>
</protein>
<evidence type="ECO:0000256" key="1">
    <source>
        <dbReference type="SAM" id="MobiDB-lite"/>
    </source>
</evidence>